<dbReference type="OrthoDB" id="9783294at2"/>
<comment type="caution">
    <text evidence="5">The sequence shown here is derived from an EMBL/GenBank/DDBJ whole genome shotgun (WGS) entry which is preliminary data.</text>
</comment>
<dbReference type="AlphaFoldDB" id="A0A511Z4W4"/>
<organism evidence="5 6">
    <name type="scientific">Sporosarcina luteola</name>
    <dbReference type="NCBI Taxonomy" id="582850"/>
    <lineage>
        <taxon>Bacteria</taxon>
        <taxon>Bacillati</taxon>
        <taxon>Bacillota</taxon>
        <taxon>Bacilli</taxon>
        <taxon>Bacillales</taxon>
        <taxon>Caryophanaceae</taxon>
        <taxon>Sporosarcina</taxon>
    </lineage>
</organism>
<dbReference type="GO" id="GO:0016787">
    <property type="term" value="F:hydrolase activity"/>
    <property type="evidence" value="ECO:0007669"/>
    <property type="project" value="UniProtKB-KW"/>
</dbReference>
<dbReference type="Gene3D" id="3.30.70.360">
    <property type="match status" value="1"/>
</dbReference>
<keyword evidence="2" id="KW-0378">Hydrolase</keyword>
<dbReference type="InterPro" id="IPR017150">
    <property type="entry name" value="Pept_M20_glutamate_carboxypep"/>
</dbReference>
<evidence type="ECO:0000259" key="4">
    <source>
        <dbReference type="Pfam" id="PF07687"/>
    </source>
</evidence>
<dbReference type="Proteomes" id="UP000321901">
    <property type="component" value="Unassembled WGS sequence"/>
</dbReference>
<evidence type="ECO:0000256" key="1">
    <source>
        <dbReference type="ARBA" id="ARBA00022723"/>
    </source>
</evidence>
<dbReference type="PANTHER" id="PTHR43808:SF9">
    <property type="entry name" value="BLL0789 PROTEIN"/>
    <property type="match status" value="1"/>
</dbReference>
<dbReference type="Pfam" id="PF01546">
    <property type="entry name" value="Peptidase_M20"/>
    <property type="match status" value="1"/>
</dbReference>
<feature type="active site" evidence="3">
    <location>
        <position position="81"/>
    </location>
</feature>
<accession>A0A511Z4W4</accession>
<dbReference type="InterPro" id="IPR050072">
    <property type="entry name" value="Peptidase_M20A"/>
</dbReference>
<evidence type="ECO:0000256" key="3">
    <source>
        <dbReference type="PIRSR" id="PIRSR037238-1"/>
    </source>
</evidence>
<dbReference type="EMBL" id="BJYL01000009">
    <property type="protein sequence ID" value="GEN82485.1"/>
    <property type="molecule type" value="Genomic_DNA"/>
</dbReference>
<proteinExistence type="predicted"/>
<dbReference type="InterPro" id="IPR002933">
    <property type="entry name" value="Peptidase_M20"/>
</dbReference>
<dbReference type="RefSeq" id="WP_147055581.1">
    <property type="nucleotide sequence ID" value="NZ_BJYL01000009.1"/>
</dbReference>
<dbReference type="InterPro" id="IPR011650">
    <property type="entry name" value="Peptidase_M20_dimer"/>
</dbReference>
<dbReference type="InterPro" id="IPR036264">
    <property type="entry name" value="Bact_exopeptidase_dim_dom"/>
</dbReference>
<keyword evidence="6" id="KW-1185">Reference proteome</keyword>
<keyword evidence="1" id="KW-0479">Metal-binding</keyword>
<dbReference type="Pfam" id="PF07687">
    <property type="entry name" value="M20_dimer"/>
    <property type="match status" value="1"/>
</dbReference>
<feature type="domain" description="Peptidase M20 dimerisation" evidence="4">
    <location>
        <begin position="177"/>
        <end position="275"/>
    </location>
</feature>
<dbReference type="SUPFAM" id="SSF55031">
    <property type="entry name" value="Bacterial exopeptidase dimerisation domain"/>
    <property type="match status" value="1"/>
</dbReference>
<dbReference type="GO" id="GO:0046872">
    <property type="term" value="F:metal ion binding"/>
    <property type="evidence" value="ECO:0007669"/>
    <property type="project" value="UniProtKB-KW"/>
</dbReference>
<dbReference type="PANTHER" id="PTHR43808">
    <property type="entry name" value="ACETYLORNITHINE DEACETYLASE"/>
    <property type="match status" value="1"/>
</dbReference>
<protein>
    <submittedName>
        <fullName evidence="5">Peptidase M20</fullName>
    </submittedName>
</protein>
<name>A0A511Z4W4_9BACL</name>
<evidence type="ECO:0000313" key="6">
    <source>
        <dbReference type="Proteomes" id="UP000321901"/>
    </source>
</evidence>
<sequence>MKEFLQTKQTEMLSLLEKLVNIDSGSTHKKGIDEVGGILKGIYEEIGFTVEVIDEPENGNNMVITYPGSENPTMIAVAHMDTVFRVGTASERPFSIEGNRAYGPGVIDMKASQVTLIYALKALKENSPGALEKIQIVLNGDEEIGSPTSRRVIEKYAEGKTHALIMEPARKDGSLVTARRGGGRYSIYVTGKGAHSGIEPQNGISAIEELAHKIIKLHALTNHAEGISVSVGLIDGGESVNTIAPSAAAHVDVRITYAEQAEAIDRQVKEICASSDVAGTTIKLEGGINRPPMVKNEQTIQFLELIKETGDKLGIKVTDVATGGGSDASFTSAMGVSTIDGLGPVGGNAHSVDEYLELPTLVGRTNLLAEVIRKLANK</sequence>
<dbReference type="CDD" id="cd03885">
    <property type="entry name" value="M20_CPDG2"/>
    <property type="match status" value="1"/>
</dbReference>
<dbReference type="PIRSF" id="PIRSF037238">
    <property type="entry name" value="Carboxypeptidase_G2"/>
    <property type="match status" value="1"/>
</dbReference>
<evidence type="ECO:0000256" key="2">
    <source>
        <dbReference type="ARBA" id="ARBA00022801"/>
    </source>
</evidence>
<dbReference type="Gene3D" id="3.40.630.10">
    <property type="entry name" value="Zn peptidases"/>
    <property type="match status" value="1"/>
</dbReference>
<evidence type="ECO:0000313" key="5">
    <source>
        <dbReference type="EMBL" id="GEN82485.1"/>
    </source>
</evidence>
<gene>
    <name evidence="5" type="ORF">SLU01_07970</name>
</gene>
<reference evidence="5 6" key="1">
    <citation type="submission" date="2019-07" db="EMBL/GenBank/DDBJ databases">
        <title>Whole genome shotgun sequence of Sporosarcina luteola NBRC 105378.</title>
        <authorList>
            <person name="Hosoyama A."/>
            <person name="Uohara A."/>
            <person name="Ohji S."/>
            <person name="Ichikawa N."/>
        </authorList>
    </citation>
    <scope>NUCLEOTIDE SEQUENCE [LARGE SCALE GENOMIC DNA]</scope>
    <source>
        <strain evidence="5 6">NBRC 105378</strain>
    </source>
</reference>
<feature type="active site" description="Proton acceptor" evidence="3">
    <location>
        <position position="142"/>
    </location>
</feature>
<dbReference type="SUPFAM" id="SSF53187">
    <property type="entry name" value="Zn-dependent exopeptidases"/>
    <property type="match status" value="1"/>
</dbReference>